<accession>A0AA88YSX3</accession>
<organism evidence="1 2">
    <name type="scientific">Pinctada imbricata</name>
    <name type="common">Atlantic pearl-oyster</name>
    <name type="synonym">Pinctada martensii</name>
    <dbReference type="NCBI Taxonomy" id="66713"/>
    <lineage>
        <taxon>Eukaryota</taxon>
        <taxon>Metazoa</taxon>
        <taxon>Spiralia</taxon>
        <taxon>Lophotrochozoa</taxon>
        <taxon>Mollusca</taxon>
        <taxon>Bivalvia</taxon>
        <taxon>Autobranchia</taxon>
        <taxon>Pteriomorphia</taxon>
        <taxon>Pterioida</taxon>
        <taxon>Pterioidea</taxon>
        <taxon>Pteriidae</taxon>
        <taxon>Pinctada</taxon>
    </lineage>
</organism>
<keyword evidence="2" id="KW-1185">Reference proteome</keyword>
<protein>
    <submittedName>
        <fullName evidence="1">Uncharacterized protein</fullName>
    </submittedName>
</protein>
<dbReference type="EMBL" id="VSWD01000004">
    <property type="protein sequence ID" value="KAK3104911.1"/>
    <property type="molecule type" value="Genomic_DNA"/>
</dbReference>
<reference evidence="1" key="1">
    <citation type="submission" date="2019-08" db="EMBL/GenBank/DDBJ databases">
        <title>The improved chromosome-level genome for the pearl oyster Pinctada fucata martensii using PacBio sequencing and Hi-C.</title>
        <authorList>
            <person name="Zheng Z."/>
        </authorList>
    </citation>
    <scope>NUCLEOTIDE SEQUENCE</scope>
    <source>
        <strain evidence="1">ZZ-2019</strain>
        <tissue evidence="1">Adductor muscle</tissue>
    </source>
</reference>
<sequence>MKENHRHQLSIFEPPPTDTAIQVREWMEFKPITQLGGDAAIEFHVVPQSSGYLDLKQSKLYVKLKVTKGDGTSMAETDIVGLVNLPLLGFYRYKAYIDTLLTTKKNDTVWNEAQMFTKDTAGKFDETDAKNGANTGLFKWIWKVPLCLISFCKTNQF</sequence>
<comment type="caution">
    <text evidence="1">The sequence shown here is derived from an EMBL/GenBank/DDBJ whole genome shotgun (WGS) entry which is preliminary data.</text>
</comment>
<dbReference type="AlphaFoldDB" id="A0AA88YSX3"/>
<proteinExistence type="predicted"/>
<name>A0AA88YSX3_PINIB</name>
<gene>
    <name evidence="1" type="ORF">FSP39_013024</name>
</gene>
<evidence type="ECO:0000313" key="1">
    <source>
        <dbReference type="EMBL" id="KAK3104911.1"/>
    </source>
</evidence>
<evidence type="ECO:0000313" key="2">
    <source>
        <dbReference type="Proteomes" id="UP001186944"/>
    </source>
</evidence>
<dbReference type="Proteomes" id="UP001186944">
    <property type="component" value="Unassembled WGS sequence"/>
</dbReference>